<dbReference type="InterPro" id="IPR000719">
    <property type="entry name" value="Prot_kinase_dom"/>
</dbReference>
<feature type="repeat" description="WD" evidence="5">
    <location>
        <begin position="762"/>
        <end position="803"/>
    </location>
</feature>
<dbReference type="Pfam" id="PF00069">
    <property type="entry name" value="Pkinase"/>
    <property type="match status" value="1"/>
</dbReference>
<feature type="domain" description="Protein kinase" evidence="8">
    <location>
        <begin position="137"/>
        <end position="398"/>
    </location>
</feature>
<keyword evidence="4 6" id="KW-0067">ATP-binding</keyword>
<keyword evidence="7" id="KW-0472">Membrane</keyword>
<keyword evidence="9" id="KW-0418">Kinase</keyword>
<name>A0A517M986_9BACT</name>
<protein>
    <submittedName>
        <fullName evidence="9">Serine/threonine-protein kinase PknB</fullName>
        <ecNumber evidence="9">2.7.11.1</ecNumber>
    </submittedName>
</protein>
<dbReference type="CDD" id="cd00200">
    <property type="entry name" value="WD40"/>
    <property type="match status" value="2"/>
</dbReference>
<gene>
    <name evidence="9" type="primary">pknB_1</name>
    <name evidence="9" type="ORF">FF011L_01720</name>
</gene>
<dbReference type="PROSITE" id="PS00108">
    <property type="entry name" value="PROTEIN_KINASE_ST"/>
    <property type="match status" value="1"/>
</dbReference>
<evidence type="ECO:0000256" key="5">
    <source>
        <dbReference type="PROSITE-ProRule" id="PRU00221"/>
    </source>
</evidence>
<dbReference type="InterPro" id="IPR036322">
    <property type="entry name" value="WD40_repeat_dom_sf"/>
</dbReference>
<dbReference type="SUPFAM" id="SSF50998">
    <property type="entry name" value="Quinoprotein alcohol dehydrogenase-like"/>
    <property type="match status" value="1"/>
</dbReference>
<keyword evidence="10" id="KW-1185">Reference proteome</keyword>
<evidence type="ECO:0000256" key="2">
    <source>
        <dbReference type="ARBA" id="ARBA00022737"/>
    </source>
</evidence>
<evidence type="ECO:0000256" key="1">
    <source>
        <dbReference type="ARBA" id="ARBA00022574"/>
    </source>
</evidence>
<organism evidence="9 10">
    <name type="scientific">Roseimaritima multifibrata</name>
    <dbReference type="NCBI Taxonomy" id="1930274"/>
    <lineage>
        <taxon>Bacteria</taxon>
        <taxon>Pseudomonadati</taxon>
        <taxon>Planctomycetota</taxon>
        <taxon>Planctomycetia</taxon>
        <taxon>Pirellulales</taxon>
        <taxon>Pirellulaceae</taxon>
        <taxon>Roseimaritima</taxon>
    </lineage>
</organism>
<feature type="binding site" evidence="6">
    <location>
        <position position="166"/>
    </location>
    <ligand>
        <name>ATP</name>
        <dbReference type="ChEBI" id="CHEBI:30616"/>
    </ligand>
</feature>
<reference evidence="9 10" key="1">
    <citation type="submission" date="2019-02" db="EMBL/GenBank/DDBJ databases">
        <title>Deep-cultivation of Planctomycetes and their phenomic and genomic characterization uncovers novel biology.</title>
        <authorList>
            <person name="Wiegand S."/>
            <person name="Jogler M."/>
            <person name="Boedeker C."/>
            <person name="Pinto D."/>
            <person name="Vollmers J."/>
            <person name="Rivas-Marin E."/>
            <person name="Kohn T."/>
            <person name="Peeters S.H."/>
            <person name="Heuer A."/>
            <person name="Rast P."/>
            <person name="Oberbeckmann S."/>
            <person name="Bunk B."/>
            <person name="Jeske O."/>
            <person name="Meyerdierks A."/>
            <person name="Storesund J.E."/>
            <person name="Kallscheuer N."/>
            <person name="Luecker S."/>
            <person name="Lage O.M."/>
            <person name="Pohl T."/>
            <person name="Merkel B.J."/>
            <person name="Hornburger P."/>
            <person name="Mueller R.-W."/>
            <person name="Bruemmer F."/>
            <person name="Labrenz M."/>
            <person name="Spormann A.M."/>
            <person name="Op den Camp H."/>
            <person name="Overmann J."/>
            <person name="Amann R."/>
            <person name="Jetten M.S.M."/>
            <person name="Mascher T."/>
            <person name="Medema M.H."/>
            <person name="Devos D.P."/>
            <person name="Kaster A.-K."/>
            <person name="Ovreas L."/>
            <person name="Rohde M."/>
            <person name="Galperin M.Y."/>
            <person name="Jogler C."/>
        </authorList>
    </citation>
    <scope>NUCLEOTIDE SEQUENCE [LARGE SCALE GENOMIC DNA]</scope>
    <source>
        <strain evidence="9 10">FF011L</strain>
    </source>
</reference>
<dbReference type="PROSITE" id="PS50082">
    <property type="entry name" value="WD_REPEATS_2"/>
    <property type="match status" value="6"/>
</dbReference>
<keyword evidence="9" id="KW-0808">Transferase</keyword>
<feature type="repeat" description="WD" evidence="5">
    <location>
        <begin position="998"/>
        <end position="1039"/>
    </location>
</feature>
<dbReference type="RefSeq" id="WP_145349510.1">
    <property type="nucleotide sequence ID" value="NZ_CP036262.1"/>
</dbReference>
<dbReference type="OrthoDB" id="500858at2"/>
<keyword evidence="2" id="KW-0677">Repeat</keyword>
<dbReference type="GO" id="GO:0004674">
    <property type="term" value="F:protein serine/threonine kinase activity"/>
    <property type="evidence" value="ECO:0007669"/>
    <property type="project" value="UniProtKB-EC"/>
</dbReference>
<dbReference type="EC" id="2.7.11.1" evidence="9"/>
<dbReference type="KEGG" id="rml:FF011L_01720"/>
<keyword evidence="7" id="KW-0812">Transmembrane</keyword>
<dbReference type="Gene3D" id="2.130.10.10">
    <property type="entry name" value="YVTN repeat-like/Quinoprotein amine dehydrogenase"/>
    <property type="match status" value="4"/>
</dbReference>
<dbReference type="Gene3D" id="1.10.510.10">
    <property type="entry name" value="Transferase(Phosphotransferase) domain 1"/>
    <property type="match status" value="1"/>
</dbReference>
<feature type="repeat" description="WD" evidence="5">
    <location>
        <begin position="717"/>
        <end position="758"/>
    </location>
</feature>
<proteinExistence type="predicted"/>
<dbReference type="SMART" id="SM00220">
    <property type="entry name" value="S_TKc"/>
    <property type="match status" value="1"/>
</dbReference>
<feature type="repeat" description="WD" evidence="5">
    <location>
        <begin position="1040"/>
        <end position="1081"/>
    </location>
</feature>
<sequence length="1197" mass="130026">MIHSHDHMSEVALGESQESEFVRLLGDQNLQAPEAVEAISRLTDNSQDRNKLFSMLLVSKAFAGSRGLNSFKTNDFCGMHDSSSFCETCIQTAYRLEFVAAKLRSPRLLVRKFIESHVHSSHMVLATAELDFESKYEVELEPIGKGSFGTAYPAVQLRTGKKFIIKFLRNLRAADADRFDREAKILGQLKHNHIVSVTDAGHRGVATPEAYIVMEYYEGGALQPSSFKDNPLRAVDIIANCSLGISVAHGLSVIHRDIKPQNIVLDTEGKPAVVDFGLAYQEGNYQTNPATLYGTRGYIAPEQLKSEFPSVAGDIYALGATLVSLLTENDTNPFVPTDQLHAIGNRSIRAVCSKALMTEPEKRYETAHQLAEDLRRISEYRPTKAESASIYRRGRMFAVRNPWGTLTSTILVAAFLILVVLIQANRRTALERDQATQLEAVRLLDRGETLCAAGDTAAGLLTITRALGVCVPEQQDVVTKARLAISAELNNSIELQHIVGDMPGLVMSCSFSPNGRLVALGDDSGELRVLRVKDFSMVSRIDLMDEFSTTSLTSINWHPTESHLVLVSCGSVLRLVDIESSRVTASWDHQQHIHSATFLDLSGSRVLVAGFSTGEDSVCAVYGLEGEQFSSHSMQLGRARTVTVDPNGKFVVTGGNDRVATVFDLDGEAGSNRMSFPHPGPVFSLAVDGVNNRLATGCLDGKIRIYDLRTGDRFGEILRHQGPVRSLAFDDAGSYLLSGSEDGTARLWSVAEPSSFRPVGQTLYHQSDVRCVSLSREANSLVTVGFDGAARFWQQSQDREVVLVHPAIVSASTFNSDGTQILTSCLDATKERGGARAWSPQGKQLSYFPHEGEVLAANFVGRKEEHCVTVGVGPIKLWKISGASPSRPIREWPAAGLIASLAVSPNGEKIAWVAKSSKPSPGSKSLYFCDNIWEPESKLSEVVFRAGGWVENVKFSPDGTRIAVDGGYVESTANEVGQDKAATAKVWEVPELREVKLDAAHSVEVRGIEFSPDSKWFVSLSFDGSAIVWDALNGKVHRNLTSSTARVSAAAFSPDSRWVALGGADRTVRIWDLLTGDRVSAFTTQAWVRRIAFGSAGMVAVGSDDGLVELLDARTGDSLGPLIRHQAAVTCLSFSPDGSKVLSGSRDGTARVANLPNPMTGNPGLIQKQLERTFGVALSSDLSISVLNAIEWEKLPE</sequence>
<keyword evidence="3 6" id="KW-0547">Nucleotide-binding</keyword>
<evidence type="ECO:0000259" key="8">
    <source>
        <dbReference type="PROSITE" id="PS50011"/>
    </source>
</evidence>
<keyword evidence="1 5" id="KW-0853">WD repeat</keyword>
<feature type="transmembrane region" description="Helical" evidence="7">
    <location>
        <begin position="403"/>
        <end position="422"/>
    </location>
</feature>
<dbReference type="PANTHER" id="PTHR19879:SF9">
    <property type="entry name" value="TRANSCRIPTION INITIATION FACTOR TFIID SUBUNIT 5"/>
    <property type="match status" value="1"/>
</dbReference>
<dbReference type="SUPFAM" id="SSF56112">
    <property type="entry name" value="Protein kinase-like (PK-like)"/>
    <property type="match status" value="1"/>
</dbReference>
<dbReference type="PROSITE" id="PS50294">
    <property type="entry name" value="WD_REPEATS_REGION"/>
    <property type="match status" value="4"/>
</dbReference>
<dbReference type="InterPro" id="IPR011009">
    <property type="entry name" value="Kinase-like_dom_sf"/>
</dbReference>
<feature type="repeat" description="WD" evidence="5">
    <location>
        <begin position="675"/>
        <end position="716"/>
    </location>
</feature>
<dbReference type="SMART" id="SM00320">
    <property type="entry name" value="WD40"/>
    <property type="match status" value="12"/>
</dbReference>
<evidence type="ECO:0000256" key="3">
    <source>
        <dbReference type="ARBA" id="ARBA00022741"/>
    </source>
</evidence>
<dbReference type="PROSITE" id="PS00107">
    <property type="entry name" value="PROTEIN_KINASE_ATP"/>
    <property type="match status" value="1"/>
</dbReference>
<dbReference type="Pfam" id="PF12894">
    <property type="entry name" value="ANAPC4_WD40"/>
    <property type="match status" value="1"/>
</dbReference>
<dbReference type="InterPro" id="IPR017441">
    <property type="entry name" value="Protein_kinase_ATP_BS"/>
</dbReference>
<dbReference type="PROSITE" id="PS50011">
    <property type="entry name" value="PROTEIN_KINASE_DOM"/>
    <property type="match status" value="1"/>
</dbReference>
<dbReference type="InterPro" id="IPR008271">
    <property type="entry name" value="Ser/Thr_kinase_AS"/>
</dbReference>
<dbReference type="GO" id="GO:0005524">
    <property type="term" value="F:ATP binding"/>
    <property type="evidence" value="ECO:0007669"/>
    <property type="project" value="UniProtKB-UniRule"/>
</dbReference>
<evidence type="ECO:0000256" key="6">
    <source>
        <dbReference type="PROSITE-ProRule" id="PRU10141"/>
    </source>
</evidence>
<dbReference type="Pfam" id="PF00400">
    <property type="entry name" value="WD40"/>
    <property type="match status" value="6"/>
</dbReference>
<dbReference type="InterPro" id="IPR019775">
    <property type="entry name" value="WD40_repeat_CS"/>
</dbReference>
<dbReference type="AlphaFoldDB" id="A0A517M986"/>
<dbReference type="SUPFAM" id="SSF50978">
    <property type="entry name" value="WD40 repeat-like"/>
    <property type="match status" value="1"/>
</dbReference>
<evidence type="ECO:0000313" key="10">
    <source>
        <dbReference type="Proteomes" id="UP000320672"/>
    </source>
</evidence>
<dbReference type="CDD" id="cd14014">
    <property type="entry name" value="STKc_PknB_like"/>
    <property type="match status" value="1"/>
</dbReference>
<dbReference type="InterPro" id="IPR011047">
    <property type="entry name" value="Quinoprotein_ADH-like_sf"/>
</dbReference>
<evidence type="ECO:0000313" key="9">
    <source>
        <dbReference type="EMBL" id="QDS91442.1"/>
    </source>
</evidence>
<dbReference type="Proteomes" id="UP000320672">
    <property type="component" value="Chromosome"/>
</dbReference>
<accession>A0A517M986</accession>
<keyword evidence="7" id="KW-1133">Transmembrane helix</keyword>
<dbReference type="PROSITE" id="PS00678">
    <property type="entry name" value="WD_REPEATS_1"/>
    <property type="match status" value="1"/>
</dbReference>
<dbReference type="PANTHER" id="PTHR19879">
    <property type="entry name" value="TRANSCRIPTION INITIATION FACTOR TFIID"/>
    <property type="match status" value="1"/>
</dbReference>
<dbReference type="InterPro" id="IPR001680">
    <property type="entry name" value="WD40_rpt"/>
</dbReference>
<evidence type="ECO:0000256" key="7">
    <source>
        <dbReference type="SAM" id="Phobius"/>
    </source>
</evidence>
<feature type="repeat" description="WD" evidence="5">
    <location>
        <begin position="1122"/>
        <end position="1155"/>
    </location>
</feature>
<evidence type="ECO:0000256" key="4">
    <source>
        <dbReference type="ARBA" id="ARBA00022840"/>
    </source>
</evidence>
<dbReference type="EMBL" id="CP036262">
    <property type="protein sequence ID" value="QDS91442.1"/>
    <property type="molecule type" value="Genomic_DNA"/>
</dbReference>
<dbReference type="InterPro" id="IPR015943">
    <property type="entry name" value="WD40/YVTN_repeat-like_dom_sf"/>
</dbReference>
<dbReference type="InterPro" id="IPR024977">
    <property type="entry name" value="Apc4-like_WD40_dom"/>
</dbReference>